<dbReference type="EMBL" id="AMQM01003709">
    <property type="status" value="NOT_ANNOTATED_CDS"/>
    <property type="molecule type" value="Genomic_DNA"/>
</dbReference>
<accession>T1F3M3</accession>
<reference evidence="3 5" key="2">
    <citation type="journal article" date="2013" name="Nature">
        <title>Insights into bilaterian evolution from three spiralian genomes.</title>
        <authorList>
            <person name="Simakov O."/>
            <person name="Marletaz F."/>
            <person name="Cho S.J."/>
            <person name="Edsinger-Gonzales E."/>
            <person name="Havlak P."/>
            <person name="Hellsten U."/>
            <person name="Kuo D.H."/>
            <person name="Larsson T."/>
            <person name="Lv J."/>
            <person name="Arendt D."/>
            <person name="Savage R."/>
            <person name="Osoegawa K."/>
            <person name="de Jong P."/>
            <person name="Grimwood J."/>
            <person name="Chapman J.A."/>
            <person name="Shapiro H."/>
            <person name="Aerts A."/>
            <person name="Otillar R.P."/>
            <person name="Terry A.Y."/>
            <person name="Boore J.L."/>
            <person name="Grigoriev I.V."/>
            <person name="Lindberg D.R."/>
            <person name="Seaver E.C."/>
            <person name="Weisblat D.A."/>
            <person name="Putnam N.H."/>
            <person name="Rokhsar D.S."/>
        </authorList>
    </citation>
    <scope>NUCLEOTIDE SEQUENCE</scope>
</reference>
<gene>
    <name evidence="4" type="primary">20203422</name>
    <name evidence="3" type="ORF">HELRODRAFT_170948</name>
</gene>
<evidence type="ECO:0000313" key="5">
    <source>
        <dbReference type="Proteomes" id="UP000015101"/>
    </source>
</evidence>
<dbReference type="EMBL" id="KB096275">
    <property type="protein sequence ID" value="ESO06913.1"/>
    <property type="molecule type" value="Genomic_DNA"/>
</dbReference>
<dbReference type="InParanoid" id="T1F3M3"/>
<evidence type="ECO:0000313" key="3">
    <source>
        <dbReference type="EMBL" id="ESO06913.1"/>
    </source>
</evidence>
<organism evidence="4 5">
    <name type="scientific">Helobdella robusta</name>
    <name type="common">Californian leech</name>
    <dbReference type="NCBI Taxonomy" id="6412"/>
    <lineage>
        <taxon>Eukaryota</taxon>
        <taxon>Metazoa</taxon>
        <taxon>Spiralia</taxon>
        <taxon>Lophotrochozoa</taxon>
        <taxon>Annelida</taxon>
        <taxon>Clitellata</taxon>
        <taxon>Hirudinea</taxon>
        <taxon>Rhynchobdellida</taxon>
        <taxon>Glossiphoniidae</taxon>
        <taxon>Helobdella</taxon>
    </lineage>
</organism>
<dbReference type="PANTHER" id="PTHR12458">
    <property type="entry name" value="ORF PROTEIN"/>
    <property type="match status" value="1"/>
</dbReference>
<protein>
    <recommendedName>
        <fullName evidence="2">CFA20 domain-containing protein</fullName>
    </recommendedName>
</protein>
<name>T1F3M3_HELRO</name>
<dbReference type="GO" id="GO:0031514">
    <property type="term" value="C:motile cilium"/>
    <property type="evidence" value="ECO:0000318"/>
    <property type="project" value="GO_Central"/>
</dbReference>
<dbReference type="CTD" id="20203422"/>
<dbReference type="Proteomes" id="UP000015101">
    <property type="component" value="Unassembled WGS sequence"/>
</dbReference>
<keyword evidence="5" id="KW-1185">Reference proteome</keyword>
<dbReference type="eggNOG" id="KOG3213">
    <property type="taxonomic scope" value="Eukaryota"/>
</dbReference>
<evidence type="ECO:0000313" key="4">
    <source>
        <dbReference type="EnsemblMetazoa" id="HelroP170948"/>
    </source>
</evidence>
<dbReference type="STRING" id="6412.T1F3M3"/>
<evidence type="ECO:0000259" key="2">
    <source>
        <dbReference type="Pfam" id="PF05018"/>
    </source>
</evidence>
<dbReference type="RefSeq" id="XP_009015009.1">
    <property type="nucleotide sequence ID" value="XM_009016761.1"/>
</dbReference>
<feature type="domain" description="CFA20" evidence="2">
    <location>
        <begin position="26"/>
        <end position="176"/>
    </location>
</feature>
<dbReference type="EnsemblMetazoa" id="HelroT170948">
    <property type="protein sequence ID" value="HelroP170948"/>
    <property type="gene ID" value="HelroG170948"/>
</dbReference>
<dbReference type="KEGG" id="hro:HELRODRAFT_170948"/>
<dbReference type="GO" id="GO:0060296">
    <property type="term" value="P:regulation of cilium beat frequency involved in ciliary motility"/>
    <property type="evidence" value="ECO:0000318"/>
    <property type="project" value="GO_Central"/>
</dbReference>
<feature type="region of interest" description="Disordered" evidence="1">
    <location>
        <begin position="1"/>
        <end position="25"/>
    </location>
</feature>
<dbReference type="InterPro" id="IPR040441">
    <property type="entry name" value="CFA20/CFAP20DC"/>
</dbReference>
<evidence type="ECO:0000256" key="1">
    <source>
        <dbReference type="SAM" id="MobiDB-lite"/>
    </source>
</evidence>
<dbReference type="GO" id="GO:2000147">
    <property type="term" value="P:positive regulation of cell motility"/>
    <property type="evidence" value="ECO:0000318"/>
    <property type="project" value="GO_Central"/>
</dbReference>
<dbReference type="GeneID" id="20203422"/>
<dbReference type="AlphaFoldDB" id="T1F3M3"/>
<proteinExistence type="predicted"/>
<dbReference type="InterPro" id="IPR007714">
    <property type="entry name" value="CFA20_dom"/>
</dbReference>
<dbReference type="HOGENOM" id="CLU_1361753_0_0_1"/>
<reference evidence="4" key="3">
    <citation type="submission" date="2015-06" db="UniProtKB">
        <authorList>
            <consortium name="EnsemblMetazoa"/>
        </authorList>
    </citation>
    <scope>IDENTIFICATION</scope>
</reference>
<dbReference type="Pfam" id="PF05018">
    <property type="entry name" value="CFA20_dom"/>
    <property type="match status" value="1"/>
</dbReference>
<reference evidence="5" key="1">
    <citation type="submission" date="2012-12" db="EMBL/GenBank/DDBJ databases">
        <authorList>
            <person name="Hellsten U."/>
            <person name="Grimwood J."/>
            <person name="Chapman J.A."/>
            <person name="Shapiro H."/>
            <person name="Aerts A."/>
            <person name="Otillar R.P."/>
            <person name="Terry A.Y."/>
            <person name="Boore J.L."/>
            <person name="Simakov O."/>
            <person name="Marletaz F."/>
            <person name="Cho S.-J."/>
            <person name="Edsinger-Gonzales E."/>
            <person name="Havlak P."/>
            <person name="Kuo D.-H."/>
            <person name="Larsson T."/>
            <person name="Lv J."/>
            <person name="Arendt D."/>
            <person name="Savage R."/>
            <person name="Osoegawa K."/>
            <person name="de Jong P."/>
            <person name="Lindberg D.R."/>
            <person name="Seaver E.C."/>
            <person name="Weisblat D.A."/>
            <person name="Putnam N.H."/>
            <person name="Grigoriev I.V."/>
            <person name="Rokhsar D.S."/>
        </authorList>
    </citation>
    <scope>NUCLEOTIDE SEQUENCE</scope>
</reference>
<feature type="compositionally biased region" description="Low complexity" evidence="1">
    <location>
        <begin position="12"/>
        <end position="25"/>
    </location>
</feature>
<sequence>MEPAEEKTLIISHQSSSAEKSGKSNSVFRSDRANLLDNWLKKTSKNGSVKLVNDDVLMANVLEITGSCSGAYIHYTNPDMDASNLATAPYLCLILRNIKKHFSLEVCFVDDMNLRRRIRMDTTAEQPSLKNFLATLPLKLTDTITTKQDWNYLCLDMESLAATLFRAKYVRTLKIRMFITNFHRFTQTAGCIGFISTKPNA</sequence>
<dbReference type="GO" id="GO:0060271">
    <property type="term" value="P:cilium assembly"/>
    <property type="evidence" value="ECO:0000318"/>
    <property type="project" value="GO_Central"/>
</dbReference>
<dbReference type="GO" id="GO:0036064">
    <property type="term" value="C:ciliary basal body"/>
    <property type="evidence" value="ECO:0000318"/>
    <property type="project" value="GO_Central"/>
</dbReference>